<evidence type="ECO:0000313" key="1">
    <source>
        <dbReference type="EMBL" id="MBM3273682.1"/>
    </source>
</evidence>
<gene>
    <name evidence="1" type="ORF">FJZ00_00910</name>
</gene>
<sequence>RPTVLGDQRVFEADYYGPVRLDILGFEPVHCDAMFLDLEPEGASHLPILGYIPLQSAGAAVDTLNHQLLKVPLDLRNVGI</sequence>
<accession>A0A937X2N0</accession>
<proteinExistence type="predicted"/>
<dbReference type="AlphaFoldDB" id="A0A937X2N0"/>
<dbReference type="Proteomes" id="UP000703893">
    <property type="component" value="Unassembled WGS sequence"/>
</dbReference>
<reference evidence="1 2" key="1">
    <citation type="submission" date="2019-03" db="EMBL/GenBank/DDBJ databases">
        <title>Lake Tanganyika Metagenome-Assembled Genomes (MAGs).</title>
        <authorList>
            <person name="Tran P."/>
        </authorList>
    </citation>
    <scope>NUCLEOTIDE SEQUENCE [LARGE SCALE GENOMIC DNA]</scope>
    <source>
        <strain evidence="1">K_DeepCast_65m_m2_236</strain>
    </source>
</reference>
<dbReference type="EMBL" id="VGJX01000026">
    <property type="protein sequence ID" value="MBM3273682.1"/>
    <property type="molecule type" value="Genomic_DNA"/>
</dbReference>
<evidence type="ECO:0000313" key="2">
    <source>
        <dbReference type="Proteomes" id="UP000703893"/>
    </source>
</evidence>
<protein>
    <submittedName>
        <fullName evidence="1">Uncharacterized protein</fullName>
    </submittedName>
</protein>
<comment type="caution">
    <text evidence="1">The sequence shown here is derived from an EMBL/GenBank/DDBJ whole genome shotgun (WGS) entry which is preliminary data.</text>
</comment>
<feature type="non-terminal residue" evidence="1">
    <location>
        <position position="1"/>
    </location>
</feature>
<name>A0A937X2N0_9BACT</name>
<organism evidence="1 2">
    <name type="scientific">Candidatus Tanganyikabacteria bacterium</name>
    <dbReference type="NCBI Taxonomy" id="2961651"/>
    <lineage>
        <taxon>Bacteria</taxon>
        <taxon>Bacillati</taxon>
        <taxon>Candidatus Sericytochromatia</taxon>
        <taxon>Candidatus Tanganyikabacteria</taxon>
    </lineage>
</organism>